<gene>
    <name evidence="2" type="ORF">BFJ69_g16551</name>
</gene>
<evidence type="ECO:0000256" key="1">
    <source>
        <dbReference type="SAM" id="MobiDB-lite"/>
    </source>
</evidence>
<dbReference type="VEuPathDB" id="FungiDB:FOIG_09080"/>
<accession>A0A420MAW1</accession>
<dbReference type="Proteomes" id="UP000285084">
    <property type="component" value="Unassembled WGS sequence"/>
</dbReference>
<dbReference type="VEuPathDB" id="FungiDB:FOZG_18017"/>
<feature type="region of interest" description="Disordered" evidence="1">
    <location>
        <begin position="166"/>
        <end position="188"/>
    </location>
</feature>
<protein>
    <recommendedName>
        <fullName evidence="4">EF-hand domain-containing protein</fullName>
    </recommendedName>
</protein>
<organism evidence="2 3">
    <name type="scientific">Fusarium oxysporum</name>
    <name type="common">Fusarium vascular wilt</name>
    <dbReference type="NCBI Taxonomy" id="5507"/>
    <lineage>
        <taxon>Eukaryota</taxon>
        <taxon>Fungi</taxon>
        <taxon>Dikarya</taxon>
        <taxon>Ascomycota</taxon>
        <taxon>Pezizomycotina</taxon>
        <taxon>Sordariomycetes</taxon>
        <taxon>Hypocreomycetidae</taxon>
        <taxon>Hypocreales</taxon>
        <taxon>Nectriaceae</taxon>
        <taxon>Fusarium</taxon>
        <taxon>Fusarium oxysporum species complex</taxon>
    </lineage>
</organism>
<dbReference type="VEuPathDB" id="FungiDB:FOXG_17700"/>
<evidence type="ECO:0000313" key="2">
    <source>
        <dbReference type="EMBL" id="RKK64964.1"/>
    </source>
</evidence>
<comment type="caution">
    <text evidence="2">The sequence shown here is derived from an EMBL/GenBank/DDBJ whole genome shotgun (WGS) entry which is preliminary data.</text>
</comment>
<dbReference type="EMBL" id="MRCX01000480">
    <property type="protein sequence ID" value="RKK64964.1"/>
    <property type="molecule type" value="Genomic_DNA"/>
</dbReference>
<dbReference type="AlphaFoldDB" id="A0A420MAW1"/>
<evidence type="ECO:0000313" key="3">
    <source>
        <dbReference type="Proteomes" id="UP000285084"/>
    </source>
</evidence>
<sequence>MMLRIYGCTTLVKAGSILTSRKSENLPTETIFRTSSTSPNDITCQEVLASEKYWGQPITHTKTPSPIFSRLITAILAYFDATSTGVLQPSEFCTLMFAAGYSAEQFPPSIVSMIETTSPADLHELDAWLTNWFWSFPLNHRIGTRGVPPTTTARAGQRPHSYAGSIPPCIDIPTGSGSPRRATDAVTTRPRAVLHLPDATRPRESMCPP</sequence>
<evidence type="ECO:0008006" key="4">
    <source>
        <dbReference type="Google" id="ProtNLM"/>
    </source>
</evidence>
<proteinExistence type="predicted"/>
<reference evidence="2 3" key="1">
    <citation type="journal article" date="2018" name="Sci. Rep.">
        <title>Characterisation of pathogen-specific regions and novel effector candidates in Fusarium oxysporum f. sp. cepae.</title>
        <authorList>
            <person name="Armitage A.D."/>
            <person name="Taylor A."/>
            <person name="Sobczyk M.K."/>
            <person name="Baxter L."/>
            <person name="Greenfield B.P."/>
            <person name="Bates H.J."/>
            <person name="Wilson F."/>
            <person name="Jackson A.C."/>
            <person name="Ott S."/>
            <person name="Harrison R.J."/>
            <person name="Clarkson J.P."/>
        </authorList>
    </citation>
    <scope>NUCLEOTIDE SEQUENCE [LARGE SCALE GENOMIC DNA]</scope>
    <source>
        <strain evidence="2 3">Fo_A13</strain>
    </source>
</reference>
<name>A0A420MAW1_FUSOX</name>